<dbReference type="InterPro" id="IPR047526">
    <property type="entry name" value="TNR19/27/EDAR"/>
</dbReference>
<proteinExistence type="predicted"/>
<keyword evidence="2" id="KW-0812">Transmembrane</keyword>
<evidence type="ECO:0000256" key="7">
    <source>
        <dbReference type="ARBA" id="ARBA00023170"/>
    </source>
</evidence>
<dbReference type="Proteomes" id="UP000694548">
    <property type="component" value="Chromosome sgr01"/>
</dbReference>
<dbReference type="Ensembl" id="ENSNFUT00015006782.1">
    <property type="protein sequence ID" value="ENSNFUP00015006440.1"/>
    <property type="gene ID" value="ENSNFUG00015003220.1"/>
</dbReference>
<evidence type="ECO:0000256" key="9">
    <source>
        <dbReference type="PROSITE-ProRule" id="PRU00206"/>
    </source>
</evidence>
<dbReference type="InterPro" id="IPR001368">
    <property type="entry name" value="TNFR/NGFR_Cys_rich_reg"/>
</dbReference>
<dbReference type="AlphaFoldDB" id="A0A8C6KKE8"/>
<comment type="subcellular location">
    <subcellularLocation>
        <location evidence="1">Membrane</location>
        <topology evidence="1">Single-pass membrane protein</topology>
    </subcellularLocation>
</comment>
<evidence type="ECO:0000256" key="3">
    <source>
        <dbReference type="ARBA" id="ARBA00022737"/>
    </source>
</evidence>
<evidence type="ECO:0000256" key="8">
    <source>
        <dbReference type="ARBA" id="ARBA00023180"/>
    </source>
</evidence>
<evidence type="ECO:0000313" key="11">
    <source>
        <dbReference type="Ensembl" id="ENSNFUP00015006440.1"/>
    </source>
</evidence>
<sequence length="98" mass="10281">GSCVQVQSEASCDQMEFLHPNGTCVACPVCIPGEQLSEDCGFGYGGEGVCIRCEEGTFSTETGVAPCRRCTQCRLLNRLVETACSSTGDTLCGRCLSG</sequence>
<keyword evidence="5" id="KW-0472">Membrane</keyword>
<feature type="domain" description="TNFR-Cys" evidence="10">
    <location>
        <begin position="52"/>
        <end position="92"/>
    </location>
</feature>
<dbReference type="PROSITE" id="PS50050">
    <property type="entry name" value="TNFR_NGFR_2"/>
    <property type="match status" value="1"/>
</dbReference>
<reference evidence="11" key="2">
    <citation type="submission" date="2025-08" db="UniProtKB">
        <authorList>
            <consortium name="Ensembl"/>
        </authorList>
    </citation>
    <scope>IDENTIFICATION</scope>
</reference>
<keyword evidence="6" id="KW-1015">Disulfide bond</keyword>
<dbReference type="PANTHER" id="PTHR12120:SF10">
    <property type="entry name" value="TNFR-CYS DOMAIN-CONTAINING PROTEIN"/>
    <property type="match status" value="1"/>
</dbReference>
<dbReference type="GO" id="GO:0046330">
    <property type="term" value="P:positive regulation of JNK cascade"/>
    <property type="evidence" value="ECO:0007669"/>
    <property type="project" value="InterPro"/>
</dbReference>
<protein>
    <recommendedName>
        <fullName evidence="10">TNFR-Cys domain-containing protein</fullName>
    </recommendedName>
</protein>
<evidence type="ECO:0000256" key="6">
    <source>
        <dbReference type="ARBA" id="ARBA00023157"/>
    </source>
</evidence>
<evidence type="ECO:0000313" key="12">
    <source>
        <dbReference type="Proteomes" id="UP000694548"/>
    </source>
</evidence>
<keyword evidence="8" id="KW-0325">Glycoprotein</keyword>
<keyword evidence="7" id="KW-0675">Receptor</keyword>
<dbReference type="GO" id="GO:0016020">
    <property type="term" value="C:membrane"/>
    <property type="evidence" value="ECO:0007669"/>
    <property type="project" value="UniProtKB-SubCell"/>
</dbReference>
<dbReference type="GO" id="GO:0043123">
    <property type="term" value="P:positive regulation of canonical NF-kappaB signal transduction"/>
    <property type="evidence" value="ECO:0007669"/>
    <property type="project" value="InterPro"/>
</dbReference>
<dbReference type="Pfam" id="PF00020">
    <property type="entry name" value="TNFR_c6"/>
    <property type="match status" value="1"/>
</dbReference>
<reference evidence="11" key="3">
    <citation type="submission" date="2025-09" db="UniProtKB">
        <authorList>
            <consortium name="Ensembl"/>
        </authorList>
    </citation>
    <scope>IDENTIFICATION</scope>
</reference>
<reference evidence="11" key="1">
    <citation type="submission" date="2014-08" db="EMBL/GenBank/DDBJ databases">
        <authorList>
            <person name="Senf B."/>
            <person name="Petzold A."/>
            <person name="Downie B.R."/>
            <person name="Koch P."/>
            <person name="Platzer M."/>
        </authorList>
    </citation>
    <scope>NUCLEOTIDE SEQUENCE [LARGE SCALE GENOMIC DNA]</scope>
    <source>
        <strain evidence="11">GRZ</strain>
    </source>
</reference>
<dbReference type="PROSITE" id="PS00652">
    <property type="entry name" value="TNFR_NGFR_1"/>
    <property type="match status" value="2"/>
</dbReference>
<evidence type="ECO:0000256" key="5">
    <source>
        <dbReference type="ARBA" id="ARBA00023136"/>
    </source>
</evidence>
<comment type="caution">
    <text evidence="9">Lacks conserved residue(s) required for the propagation of feature annotation.</text>
</comment>
<evidence type="ECO:0000256" key="2">
    <source>
        <dbReference type="ARBA" id="ARBA00022692"/>
    </source>
</evidence>
<evidence type="ECO:0000256" key="4">
    <source>
        <dbReference type="ARBA" id="ARBA00022989"/>
    </source>
</evidence>
<dbReference type="Gene3D" id="2.10.50.10">
    <property type="entry name" value="Tumor Necrosis Factor Receptor, subunit A, domain 2"/>
    <property type="match status" value="1"/>
</dbReference>
<dbReference type="GeneTree" id="ENSGT00940000177286"/>
<evidence type="ECO:0000259" key="10">
    <source>
        <dbReference type="PROSITE" id="PS50050"/>
    </source>
</evidence>
<name>A0A8C6KKE8_NOTFU</name>
<keyword evidence="12" id="KW-1185">Reference proteome</keyword>
<evidence type="ECO:0000256" key="1">
    <source>
        <dbReference type="ARBA" id="ARBA00004167"/>
    </source>
</evidence>
<keyword evidence="3" id="KW-0677">Repeat</keyword>
<feature type="repeat" description="TNFR-Cys" evidence="9">
    <location>
        <begin position="52"/>
        <end position="92"/>
    </location>
</feature>
<keyword evidence="4" id="KW-1133">Transmembrane helix</keyword>
<organism evidence="11 12">
    <name type="scientific">Nothobranchius furzeri</name>
    <name type="common">Turquoise killifish</name>
    <dbReference type="NCBI Taxonomy" id="105023"/>
    <lineage>
        <taxon>Eukaryota</taxon>
        <taxon>Metazoa</taxon>
        <taxon>Chordata</taxon>
        <taxon>Craniata</taxon>
        <taxon>Vertebrata</taxon>
        <taxon>Euteleostomi</taxon>
        <taxon>Actinopterygii</taxon>
        <taxon>Neopterygii</taxon>
        <taxon>Teleostei</taxon>
        <taxon>Neoteleostei</taxon>
        <taxon>Acanthomorphata</taxon>
        <taxon>Ovalentaria</taxon>
        <taxon>Atherinomorphae</taxon>
        <taxon>Cyprinodontiformes</taxon>
        <taxon>Nothobranchiidae</taxon>
        <taxon>Nothobranchius</taxon>
    </lineage>
</organism>
<dbReference type="PANTHER" id="PTHR12120">
    <property type="entry name" value="TNFR-CYS DOMAIN-CONTAINING PROTEIN"/>
    <property type="match status" value="1"/>
</dbReference>
<dbReference type="SMART" id="SM00208">
    <property type="entry name" value="TNFR"/>
    <property type="match status" value="2"/>
</dbReference>
<accession>A0A8C6KKE8</accession>
<dbReference type="GO" id="GO:0038023">
    <property type="term" value="F:signaling receptor activity"/>
    <property type="evidence" value="ECO:0007669"/>
    <property type="project" value="InterPro"/>
</dbReference>